<evidence type="ECO:0000313" key="3">
    <source>
        <dbReference type="EMBL" id="SDO43540.1"/>
    </source>
</evidence>
<dbReference type="SUPFAM" id="SSF49785">
    <property type="entry name" value="Galactose-binding domain-like"/>
    <property type="match status" value="1"/>
</dbReference>
<evidence type="ECO:0000256" key="1">
    <source>
        <dbReference type="SAM" id="SignalP"/>
    </source>
</evidence>
<evidence type="ECO:0000259" key="2">
    <source>
        <dbReference type="PROSITE" id="PS50022"/>
    </source>
</evidence>
<feature type="chain" id="PRO_5039207299" evidence="1">
    <location>
        <begin position="26"/>
        <end position="674"/>
    </location>
</feature>
<keyword evidence="1" id="KW-0732">Signal</keyword>
<name>A0A1H0JJ48_9PSEU</name>
<dbReference type="EMBL" id="FNJB01000003">
    <property type="protein sequence ID" value="SDO43540.1"/>
    <property type="molecule type" value="Genomic_DNA"/>
</dbReference>
<dbReference type="Pfam" id="PF00754">
    <property type="entry name" value="F5_F8_type_C"/>
    <property type="match status" value="1"/>
</dbReference>
<keyword evidence="4" id="KW-1185">Reference proteome</keyword>
<feature type="domain" description="F5/8 type C" evidence="2">
    <location>
        <begin position="541"/>
        <end position="674"/>
    </location>
</feature>
<dbReference type="Gene3D" id="2.60.120.260">
    <property type="entry name" value="Galactose-binding domain-like"/>
    <property type="match status" value="1"/>
</dbReference>
<organism evidence="3 4">
    <name type="scientific">Actinokineospora alba</name>
    <dbReference type="NCBI Taxonomy" id="504798"/>
    <lineage>
        <taxon>Bacteria</taxon>
        <taxon>Bacillati</taxon>
        <taxon>Actinomycetota</taxon>
        <taxon>Actinomycetes</taxon>
        <taxon>Pseudonocardiales</taxon>
        <taxon>Pseudonocardiaceae</taxon>
        <taxon>Actinokineospora</taxon>
    </lineage>
</organism>
<dbReference type="RefSeq" id="WP_091371646.1">
    <property type="nucleotide sequence ID" value="NZ_FNDV01000002.1"/>
</dbReference>
<gene>
    <name evidence="3" type="ORF">SAMN05192558_103100</name>
</gene>
<sequence>MIRPRLSVRKLTVAVAVLLAAGVTALPGMGQAAQNPPGTEVGAVGVPFKGTLPDGTVQGFLDAHTHVFSNVAFGGNVVCGKPFDPAGPQKALVDCPDHFPNGEFAWFENFTKTGSPVGTHDPVGYPTFKDWPAHNSLTHQQAYYKWIERAWRGGLRLMVNHLVANRQLCDLYPIKNQPCGEMDSIRLQARLMNDLQNYIDAENGGAGKGWLRVVRGQDEARRTIEDGKLAVLLGVETSEPFGCRQILGVAQCSKADIDRGLDEMHALGVRTMFVCHKYDNALCGVRFDGGVAGVAVNAANFLGTGQFWDARTCTTEYSDNTVAAGGTIPDALKPLVPLPVYPPAPHCNTRGLTDLGEHMVKGMMARGMMVEVDHMSVKAADRTLDLLEEVRYPGVVSSHSWTDTKYFPRIYALGGMIAQYGHSAPQFLAGWQQGEGYRDQHGITGYGFGIDVNGLGGLPGPRPDNAGNGVTYPFTSVDGSVTLDRQRMGERTWDVNREGMAHYGLMPDWIEDIRRVAGDEIVQDLVGGAEAYLRTWGAAERFQAPANLARGATATASSSEWSPWYDFRPHRAVDGDRGTRWASGWSDGQWYRIDLGAQRPISRVALRWEAAYGSAYRVEVSDDGQSWRSVAAVDGASGGLDVVSFAPTSARHVKVQGVRRGTNYGYSLREVGVY</sequence>
<dbReference type="PROSITE" id="PS50022">
    <property type="entry name" value="FA58C_3"/>
    <property type="match status" value="1"/>
</dbReference>
<dbReference type="SUPFAM" id="SSF51556">
    <property type="entry name" value="Metallo-dependent hydrolases"/>
    <property type="match status" value="1"/>
</dbReference>
<dbReference type="InterPro" id="IPR008979">
    <property type="entry name" value="Galactose-bd-like_sf"/>
</dbReference>
<accession>A0A1H0JJ48</accession>
<dbReference type="InterPro" id="IPR032466">
    <property type="entry name" value="Metal_Hydrolase"/>
</dbReference>
<dbReference type="InterPro" id="IPR000421">
    <property type="entry name" value="FA58C"/>
</dbReference>
<dbReference type="STRING" id="504798.SAMN05421871_102949"/>
<dbReference type="OrthoDB" id="6071905at2"/>
<dbReference type="Gene3D" id="3.20.20.140">
    <property type="entry name" value="Metal-dependent hydrolases"/>
    <property type="match status" value="1"/>
</dbReference>
<proteinExistence type="predicted"/>
<protein>
    <submittedName>
        <fullName evidence="3">Membrane dipeptidase (Peptidase family M19)</fullName>
    </submittedName>
</protein>
<dbReference type="AlphaFoldDB" id="A0A1H0JJ48"/>
<feature type="signal peptide" evidence="1">
    <location>
        <begin position="1"/>
        <end position="25"/>
    </location>
</feature>
<evidence type="ECO:0000313" key="4">
    <source>
        <dbReference type="Proteomes" id="UP000199651"/>
    </source>
</evidence>
<reference evidence="4" key="1">
    <citation type="submission" date="2016-10" db="EMBL/GenBank/DDBJ databases">
        <authorList>
            <person name="Varghese N."/>
            <person name="Submissions S."/>
        </authorList>
    </citation>
    <scope>NUCLEOTIDE SEQUENCE [LARGE SCALE GENOMIC DNA]</scope>
    <source>
        <strain evidence="4">IBRC-M 10655</strain>
    </source>
</reference>
<dbReference type="Proteomes" id="UP000199651">
    <property type="component" value="Unassembled WGS sequence"/>
</dbReference>